<gene>
    <name evidence="2" type="ORF">BGZ65_004987</name>
</gene>
<sequence length="256" mass="28744">LDGKPVQHREVQSFESEQLISYFKSFSVLSGGVKSGFKHWDEPEYPTRFLIVKSASSPRKGRSKNTVVVREVEKSMLNSGDVFLLDLGKTLYQWNGKESSVLEKTKAAEYVSGIRADRSSLKVEVIDEGTRDQKTFWDALGGQVEVKPAAAVSEEPEYVKKLYRLSNESGSVQFTLEGSGPSVNESLLDSKDVFILDVHHEIFVWVGSGSNKEEHRLGLSYAQQYLKKEGLDSRTPIAKVMQEGDHTMFDNALNRF</sequence>
<dbReference type="InterPro" id="IPR007123">
    <property type="entry name" value="Gelsolin-like_dom"/>
</dbReference>
<feature type="domain" description="Gelsolin-like" evidence="1">
    <location>
        <begin position="183"/>
        <end position="244"/>
    </location>
</feature>
<proteinExistence type="predicted"/>
<organism evidence="2 3">
    <name type="scientific">Modicella reniformis</name>
    <dbReference type="NCBI Taxonomy" id="1440133"/>
    <lineage>
        <taxon>Eukaryota</taxon>
        <taxon>Fungi</taxon>
        <taxon>Fungi incertae sedis</taxon>
        <taxon>Mucoromycota</taxon>
        <taxon>Mortierellomycotina</taxon>
        <taxon>Mortierellomycetes</taxon>
        <taxon>Mortierellales</taxon>
        <taxon>Mortierellaceae</taxon>
        <taxon>Modicella</taxon>
    </lineage>
</organism>
<feature type="domain" description="Gelsolin-like" evidence="1">
    <location>
        <begin position="67"/>
        <end position="126"/>
    </location>
</feature>
<evidence type="ECO:0000313" key="2">
    <source>
        <dbReference type="EMBL" id="KAF9963237.1"/>
    </source>
</evidence>
<dbReference type="SMART" id="SM00262">
    <property type="entry name" value="GEL"/>
    <property type="match status" value="2"/>
</dbReference>
<comment type="caution">
    <text evidence="2">The sequence shown here is derived from an EMBL/GenBank/DDBJ whole genome shotgun (WGS) entry which is preliminary data.</text>
</comment>
<dbReference type="EMBL" id="JAAAHW010006310">
    <property type="protein sequence ID" value="KAF9963237.1"/>
    <property type="molecule type" value="Genomic_DNA"/>
</dbReference>
<name>A0A9P6J8T9_9FUNG</name>
<protein>
    <recommendedName>
        <fullName evidence="1">Gelsolin-like domain-containing protein</fullName>
    </recommendedName>
</protein>
<dbReference type="GO" id="GO:0005737">
    <property type="term" value="C:cytoplasm"/>
    <property type="evidence" value="ECO:0007669"/>
    <property type="project" value="TreeGrafter"/>
</dbReference>
<dbReference type="SUPFAM" id="SSF55753">
    <property type="entry name" value="Actin depolymerizing proteins"/>
    <property type="match status" value="3"/>
</dbReference>
<keyword evidence="3" id="KW-1185">Reference proteome</keyword>
<dbReference type="PANTHER" id="PTHR11977:SF130">
    <property type="entry name" value="SEVERIN"/>
    <property type="match status" value="1"/>
</dbReference>
<reference evidence="2" key="1">
    <citation type="journal article" date="2020" name="Fungal Divers.">
        <title>Resolving the Mortierellaceae phylogeny through synthesis of multi-gene phylogenetics and phylogenomics.</title>
        <authorList>
            <person name="Vandepol N."/>
            <person name="Liber J."/>
            <person name="Desiro A."/>
            <person name="Na H."/>
            <person name="Kennedy M."/>
            <person name="Barry K."/>
            <person name="Grigoriev I.V."/>
            <person name="Miller A.N."/>
            <person name="O'Donnell K."/>
            <person name="Stajich J.E."/>
            <person name="Bonito G."/>
        </authorList>
    </citation>
    <scope>NUCLEOTIDE SEQUENCE</scope>
    <source>
        <strain evidence="2">MES-2147</strain>
    </source>
</reference>
<dbReference type="Pfam" id="PF00626">
    <property type="entry name" value="Gelsolin"/>
    <property type="match status" value="2"/>
</dbReference>
<evidence type="ECO:0000313" key="3">
    <source>
        <dbReference type="Proteomes" id="UP000749646"/>
    </source>
</evidence>
<accession>A0A9P6J8T9</accession>
<dbReference type="GO" id="GO:0015629">
    <property type="term" value="C:actin cytoskeleton"/>
    <property type="evidence" value="ECO:0007669"/>
    <property type="project" value="TreeGrafter"/>
</dbReference>
<dbReference type="PANTHER" id="PTHR11977">
    <property type="entry name" value="VILLIN"/>
    <property type="match status" value="1"/>
</dbReference>
<dbReference type="GO" id="GO:0008154">
    <property type="term" value="P:actin polymerization or depolymerization"/>
    <property type="evidence" value="ECO:0007669"/>
    <property type="project" value="TreeGrafter"/>
</dbReference>
<dbReference type="OrthoDB" id="6375767at2759"/>
<dbReference type="InterPro" id="IPR029006">
    <property type="entry name" value="ADF-H/Gelsolin-like_dom_sf"/>
</dbReference>
<feature type="non-terminal residue" evidence="2">
    <location>
        <position position="1"/>
    </location>
</feature>
<dbReference type="PRINTS" id="PR00597">
    <property type="entry name" value="GELSOLIN"/>
</dbReference>
<dbReference type="Gene3D" id="3.40.20.10">
    <property type="entry name" value="Severin"/>
    <property type="match status" value="3"/>
</dbReference>
<dbReference type="GO" id="GO:0051015">
    <property type="term" value="F:actin filament binding"/>
    <property type="evidence" value="ECO:0007669"/>
    <property type="project" value="InterPro"/>
</dbReference>
<dbReference type="InterPro" id="IPR007122">
    <property type="entry name" value="Villin/Gelsolin"/>
</dbReference>
<dbReference type="AlphaFoldDB" id="A0A9P6J8T9"/>
<evidence type="ECO:0000259" key="1">
    <source>
        <dbReference type="Pfam" id="PF00626"/>
    </source>
</evidence>
<dbReference type="Proteomes" id="UP000749646">
    <property type="component" value="Unassembled WGS sequence"/>
</dbReference>